<sequence>MFPVVLDKVCTHCSRDFGSFFLQAWQVEFIPKSSISVSSDHMTFSHSSSGSSRWSLVNFRRAWTCDGLSRETLRELQDFNLWGRSVSSLRLWSQLSSGH</sequence>
<evidence type="ECO:0000313" key="2">
    <source>
        <dbReference type="Proteomes" id="UP001345963"/>
    </source>
</evidence>
<organism evidence="1 2">
    <name type="scientific">Ataeniobius toweri</name>
    <dbReference type="NCBI Taxonomy" id="208326"/>
    <lineage>
        <taxon>Eukaryota</taxon>
        <taxon>Metazoa</taxon>
        <taxon>Chordata</taxon>
        <taxon>Craniata</taxon>
        <taxon>Vertebrata</taxon>
        <taxon>Euteleostomi</taxon>
        <taxon>Actinopterygii</taxon>
        <taxon>Neopterygii</taxon>
        <taxon>Teleostei</taxon>
        <taxon>Neoteleostei</taxon>
        <taxon>Acanthomorphata</taxon>
        <taxon>Ovalentaria</taxon>
        <taxon>Atherinomorphae</taxon>
        <taxon>Cyprinodontiformes</taxon>
        <taxon>Goodeidae</taxon>
        <taxon>Ataeniobius</taxon>
    </lineage>
</organism>
<reference evidence="1 2" key="1">
    <citation type="submission" date="2021-07" db="EMBL/GenBank/DDBJ databases">
        <authorList>
            <person name="Palmer J.M."/>
        </authorList>
    </citation>
    <scope>NUCLEOTIDE SEQUENCE [LARGE SCALE GENOMIC DNA]</scope>
    <source>
        <strain evidence="1 2">AT_MEX2019</strain>
        <tissue evidence="1">Muscle</tissue>
    </source>
</reference>
<accession>A0ABU7CBK5</accession>
<dbReference type="EMBL" id="JAHUTI010082393">
    <property type="protein sequence ID" value="MED6259165.1"/>
    <property type="molecule type" value="Genomic_DNA"/>
</dbReference>
<dbReference type="Proteomes" id="UP001345963">
    <property type="component" value="Unassembled WGS sequence"/>
</dbReference>
<name>A0ABU7CBK5_9TELE</name>
<comment type="caution">
    <text evidence="1">The sequence shown here is derived from an EMBL/GenBank/DDBJ whole genome shotgun (WGS) entry which is preliminary data.</text>
</comment>
<protein>
    <submittedName>
        <fullName evidence="1">Uncharacterized protein</fullName>
    </submittedName>
</protein>
<keyword evidence="2" id="KW-1185">Reference proteome</keyword>
<evidence type="ECO:0000313" key="1">
    <source>
        <dbReference type="EMBL" id="MED6259165.1"/>
    </source>
</evidence>
<gene>
    <name evidence="1" type="ORF">ATANTOWER_017994</name>
</gene>
<proteinExistence type="predicted"/>